<evidence type="ECO:0000313" key="2">
    <source>
        <dbReference type="EMBL" id="VEL36854.1"/>
    </source>
</evidence>
<dbReference type="Proteomes" id="UP000784294">
    <property type="component" value="Unassembled WGS sequence"/>
</dbReference>
<keyword evidence="3" id="KW-1185">Reference proteome</keyword>
<evidence type="ECO:0000256" key="1">
    <source>
        <dbReference type="SAM" id="MobiDB-lite"/>
    </source>
</evidence>
<dbReference type="EMBL" id="CAAALY010253355">
    <property type="protein sequence ID" value="VEL36854.1"/>
    <property type="molecule type" value="Genomic_DNA"/>
</dbReference>
<feature type="region of interest" description="Disordered" evidence="1">
    <location>
        <begin position="87"/>
        <end position="147"/>
    </location>
</feature>
<proteinExistence type="predicted"/>
<reference evidence="2" key="1">
    <citation type="submission" date="2018-11" db="EMBL/GenBank/DDBJ databases">
        <authorList>
            <consortium name="Pathogen Informatics"/>
        </authorList>
    </citation>
    <scope>NUCLEOTIDE SEQUENCE</scope>
</reference>
<organism evidence="2 3">
    <name type="scientific">Protopolystoma xenopodis</name>
    <dbReference type="NCBI Taxonomy" id="117903"/>
    <lineage>
        <taxon>Eukaryota</taxon>
        <taxon>Metazoa</taxon>
        <taxon>Spiralia</taxon>
        <taxon>Lophotrochozoa</taxon>
        <taxon>Platyhelminthes</taxon>
        <taxon>Monogenea</taxon>
        <taxon>Polyopisthocotylea</taxon>
        <taxon>Polystomatidea</taxon>
        <taxon>Polystomatidae</taxon>
        <taxon>Protopolystoma</taxon>
    </lineage>
</organism>
<feature type="compositionally biased region" description="Basic and acidic residues" evidence="1">
    <location>
        <begin position="119"/>
        <end position="145"/>
    </location>
</feature>
<evidence type="ECO:0000313" key="3">
    <source>
        <dbReference type="Proteomes" id="UP000784294"/>
    </source>
</evidence>
<sequence length="387" mass="42958">MNLSVAFLSVCHLGKLLPRLPVRIYSVLRRAVVSTASRCQGDTNTLTTEEMAEEIVLDRPIGRANCRLDIGLAGLRSALGDRGRNRIRIRDSDQDRSGDSVSDEGCKRRPTNWPAESTGEQRRPVKDDVDGLDGRVPRFEKRDEAEPSLGRLQRLRLHCLRMKPQKKPDKLRSNSCHQSAKGLVNFTISSESDCPSEPEFSSSLVTSCSNLSEMSNLADQMDANVLEEGKLKVVYPEIFMRVTILPNDSTELDEDKYETESEEELQLSENACEADDAMGEQIQIGDTNASGEEKDPGNPGHACSLRMKVAAESRLEASRYPVEVWASGGEPFIPLQSEFPLPKSSLKRQITIVVLVILAIRTDFPVSVIAIFSLASKKELIQKIICK</sequence>
<name>A0A3S5B8F7_9PLAT</name>
<comment type="caution">
    <text evidence="2">The sequence shown here is derived from an EMBL/GenBank/DDBJ whole genome shotgun (WGS) entry which is preliminary data.</text>
</comment>
<gene>
    <name evidence="2" type="ORF">PXEA_LOCUS30294</name>
</gene>
<accession>A0A3S5B8F7</accession>
<feature type="compositionally biased region" description="Basic and acidic residues" evidence="1">
    <location>
        <begin position="87"/>
        <end position="98"/>
    </location>
</feature>
<protein>
    <submittedName>
        <fullName evidence="2">Uncharacterized protein</fullName>
    </submittedName>
</protein>
<dbReference type="AlphaFoldDB" id="A0A3S5B8F7"/>